<dbReference type="EMBL" id="JNBS01002336">
    <property type="protein sequence ID" value="OQR92347.1"/>
    <property type="molecule type" value="Genomic_DNA"/>
</dbReference>
<dbReference type="AlphaFoldDB" id="A0A1V9Z380"/>
<dbReference type="OrthoDB" id="37297at2759"/>
<keyword evidence="3" id="KW-1185">Reference proteome</keyword>
<feature type="chain" id="PRO_5010731674" evidence="1">
    <location>
        <begin position="21"/>
        <end position="284"/>
    </location>
</feature>
<sequence length="284" mass="32239">MGRSVLFFWAIALIASVINADIPTTTPGFVYKRGLHTAPVKLQIFIDFLCPFSKAAYPAMRKLEQAFEGSQLQITFQVLPLPFHKHAFTVAQSASTLVHLLGIEVFPVWAETIFANQDRLYNEPTKDMTAVQVVELLFQWAQTAFPKLAHEAWAKQMTGHGGSDMDEKTRQLFRYSLAHGIGGTPMFYLNGVHFEEGDSSWTFEQWHKVIKPLVDANQQKSHEIDTNGVLMMATQRRLPDRRVYYSAKSNVCDEIGRHCEYLTGQTMCCNDDEACIINHGCKRF</sequence>
<reference evidence="2 3" key="1">
    <citation type="journal article" date="2014" name="Genome Biol. Evol.">
        <title>The secreted proteins of Achlya hypogyna and Thraustotheca clavata identify the ancestral oomycete secretome and reveal gene acquisitions by horizontal gene transfer.</title>
        <authorList>
            <person name="Misner I."/>
            <person name="Blouin N."/>
            <person name="Leonard G."/>
            <person name="Richards T.A."/>
            <person name="Lane C.E."/>
        </authorList>
    </citation>
    <scope>NUCLEOTIDE SEQUENCE [LARGE SCALE GENOMIC DNA]</scope>
    <source>
        <strain evidence="2 3">ATCC 34112</strain>
    </source>
</reference>
<dbReference type="Gene3D" id="3.40.30.10">
    <property type="entry name" value="Glutaredoxin"/>
    <property type="match status" value="1"/>
</dbReference>
<protein>
    <submittedName>
        <fullName evidence="2">Uncharacterized protein</fullName>
    </submittedName>
</protein>
<dbReference type="SUPFAM" id="SSF52833">
    <property type="entry name" value="Thioredoxin-like"/>
    <property type="match status" value="1"/>
</dbReference>
<dbReference type="PANTHER" id="PTHR33875">
    <property type="entry name" value="OS09G0542200 PROTEIN"/>
    <property type="match status" value="1"/>
</dbReference>
<dbReference type="Proteomes" id="UP000243217">
    <property type="component" value="Unassembled WGS sequence"/>
</dbReference>
<evidence type="ECO:0000313" key="2">
    <source>
        <dbReference type="EMBL" id="OQR92347.1"/>
    </source>
</evidence>
<feature type="signal peptide" evidence="1">
    <location>
        <begin position="1"/>
        <end position="20"/>
    </location>
</feature>
<dbReference type="STRING" id="74557.A0A1V9Z380"/>
<accession>A0A1V9Z380</accession>
<evidence type="ECO:0000313" key="3">
    <source>
        <dbReference type="Proteomes" id="UP000243217"/>
    </source>
</evidence>
<keyword evidence="1" id="KW-0732">Signal</keyword>
<dbReference type="InterPro" id="IPR036249">
    <property type="entry name" value="Thioredoxin-like_sf"/>
</dbReference>
<organism evidence="2 3">
    <name type="scientific">Thraustotheca clavata</name>
    <dbReference type="NCBI Taxonomy" id="74557"/>
    <lineage>
        <taxon>Eukaryota</taxon>
        <taxon>Sar</taxon>
        <taxon>Stramenopiles</taxon>
        <taxon>Oomycota</taxon>
        <taxon>Saprolegniomycetes</taxon>
        <taxon>Saprolegniales</taxon>
        <taxon>Achlyaceae</taxon>
        <taxon>Thraustotheca</taxon>
    </lineage>
</organism>
<gene>
    <name evidence="2" type="ORF">THRCLA_08725</name>
</gene>
<proteinExistence type="predicted"/>
<evidence type="ECO:0000256" key="1">
    <source>
        <dbReference type="SAM" id="SignalP"/>
    </source>
</evidence>
<dbReference type="PANTHER" id="PTHR33875:SF2">
    <property type="entry name" value="ACR183CP"/>
    <property type="match status" value="1"/>
</dbReference>
<comment type="caution">
    <text evidence="2">The sequence shown here is derived from an EMBL/GenBank/DDBJ whole genome shotgun (WGS) entry which is preliminary data.</text>
</comment>
<name>A0A1V9Z380_9STRA</name>